<dbReference type="Proteomes" id="UP000480943">
    <property type="component" value="Unassembled WGS sequence"/>
</dbReference>
<dbReference type="InterPro" id="IPR014121">
    <property type="entry name" value="TraN_Ftype"/>
</dbReference>
<dbReference type="Gene3D" id="1.20.120.20">
    <property type="entry name" value="Apolipoprotein"/>
    <property type="match status" value="1"/>
</dbReference>
<sequence length="1428" mass="157989">MKYKSARHSSFQRITSATVALTYTANTLTLAFAWVLFSMSVASTPAAAGINSPVSLIGSCPANFKEVGGSCIREEKIPAMKRCESGYSLKGENCEKNEDVEATGICKPEWSYSTHTYRKCTKPRKVCPPKQECYWDVYTENPQRLNCPEIGDNPEEDAYGQYTPKLEGGCNPTLAAMGGCNGNINTVTIDNRWKLNGYRCQRTLKMPASYYCKDGYTRNGNVCERVDTAEMQMSCPPNYYQEKTQCFPGPRPSCPVGTALKNGSCVSTTNHVNVQCPSGKVLDPQSHTCINPRQDSEPTKWTPEDYTYFFNEGMDLGRLTATSVIPADNTKGQMSVTPVFLDPTVKVNDPDNFGKFQANGIDQNNGFSAPDGTYQNEDKQTDYVRHSIDMNNRDLKKVVTGNSAEEIVDATNHTAQAYGALMDTRNINPPRKISMDSPMFANSKKAVGDAFSNRGAYFGDCNAETTTYQKLDPNKIIKQEKTCFKPAKSNLSGCVRRRIPIPPSIEIIKGLEDSRVSVCGEKCIQLTLGKTGNDYLPQFGKCGIYTKEIIVRVKQGINVERATITRTHYDDQFRLYADNNIIFNGVHMKFNTPDGFPTEHTACEQSTSRDTYNAMDVTPQFKSALANDNEIKFLYKVGVGGAGEAYGVVDLIFDKPIKSVWGDKIIDIPSGCTEALNQSDKHCTNNGWQCDEEFKSDDPNYGLVNVSKGDRGDGYGLPANLGDALVLVARRDFDIGSGSGTNCGMVVATTWNNADGNDDDGIYFCDNRAGIGTHMDWGRQLRGSNLTNILPTKGKWEVIAGRVFNDRLIWYRYDTAQGKVVSYPSRVLNGGSFDSLKLTGFRIARSRSANGLDWFHRANNPLWFAYWQVLNNKNDDELSAYMSKIALDQPWLQFKPLYPHDNGIPICMEAHAKDYVCDPLKGKRLSYGGATFGFKDILKMPDQCNAYDKDQKCDAISKECVTGWFDKTSNTCYAWNEKYSCEDHSKAMVTVTRKNNTCFTQDQCIDGSCDVRGDETNKDFTNALSQFAVLNEIGMKKDCAEGDMERCRVFKGKPSMCSQDQFGLADCCEAPVGVTAGSVFQMAGRAMTVESYMASADGAFGNTGVGQTLQGIHKSVGDAVTGVWDSVKKPIGDAVDSVWGSISSKFTGATANTAGNTSLNLLGKAGEVLGNFKDSVISALTNLKDQLLQQVFDMLPKTLQNFINGLAVQLGAKQGTVGAQALNSIGSEVMSVVSFVGWMYAAYQLAKLAYQMIMACKEEEQKVSVDLIGKKCFYVYTKKPKKKFGLWVSKRKIYHCCFPNVLSRIIMEQASVQMGWSKKAFYDRGCNGLSIEDLGKVDFGKIDFSEWINMMAQNDMIPVDRTQEDVTGGNIMNGYDRLSSDERMKQRGAGEAYSKHVNEVNNLDIGNKINCNTYPRPQSCDTLNMFER</sequence>
<evidence type="ECO:0008006" key="3">
    <source>
        <dbReference type="Google" id="ProtNLM"/>
    </source>
</evidence>
<evidence type="ECO:0000313" key="2">
    <source>
        <dbReference type="Proteomes" id="UP000480943"/>
    </source>
</evidence>
<dbReference type="EMBL" id="VZUQ01000023">
    <property type="protein sequence ID" value="KAB1184333.1"/>
    <property type="molecule type" value="Genomic_DNA"/>
</dbReference>
<dbReference type="RefSeq" id="WP_151182295.1">
    <property type="nucleotide sequence ID" value="NZ_VZUQ01000023.1"/>
</dbReference>
<proteinExistence type="predicted"/>
<protein>
    <recommendedName>
        <fullName evidence="3">Conjugal transfer protein TraN</fullName>
    </recommendedName>
</protein>
<evidence type="ECO:0000313" key="1">
    <source>
        <dbReference type="EMBL" id="KAB1184333.1"/>
    </source>
</evidence>
<dbReference type="Pfam" id="PF06986">
    <property type="entry name" value="F_T4SS_TraN"/>
    <property type="match status" value="2"/>
</dbReference>
<name>A0AAD3X146_PHODD</name>
<reference evidence="1 2" key="1">
    <citation type="submission" date="2019-09" db="EMBL/GenBank/DDBJ databases">
        <title>Photobacterium damselae subsp. damselae CDC-2227-81, a human clinical isolate.</title>
        <authorList>
            <person name="Osorio C.R."/>
        </authorList>
    </citation>
    <scope>NUCLEOTIDE SEQUENCE [LARGE SCALE GENOMIC DNA]</scope>
    <source>
        <strain evidence="1 2">CDC-2227-81</strain>
    </source>
</reference>
<accession>A0AAD3X146</accession>
<gene>
    <name evidence="1" type="ORF">F6450_02230</name>
</gene>
<organism evidence="1 2">
    <name type="scientific">Photobacterium damselae subsp. damselae</name>
    <name type="common">Listonella damsela</name>
    <dbReference type="NCBI Taxonomy" id="85581"/>
    <lineage>
        <taxon>Bacteria</taxon>
        <taxon>Pseudomonadati</taxon>
        <taxon>Pseudomonadota</taxon>
        <taxon>Gammaproteobacteria</taxon>
        <taxon>Vibrionales</taxon>
        <taxon>Vibrionaceae</taxon>
        <taxon>Photobacterium</taxon>
    </lineage>
</organism>
<comment type="caution">
    <text evidence="1">The sequence shown here is derived from an EMBL/GenBank/DDBJ whole genome shotgun (WGS) entry which is preliminary data.</text>
</comment>